<dbReference type="AlphaFoldDB" id="A0AAW1HZG0"/>
<dbReference type="Gene3D" id="1.10.510.10">
    <property type="entry name" value="Transferase(Phosphotransferase) domain 1"/>
    <property type="match status" value="1"/>
</dbReference>
<evidence type="ECO:0000256" key="4">
    <source>
        <dbReference type="ARBA" id="ARBA00022679"/>
    </source>
</evidence>
<keyword evidence="13" id="KW-0675">Receptor</keyword>
<feature type="domain" description="Gnk2-homologous" evidence="21">
    <location>
        <begin position="140"/>
        <end position="247"/>
    </location>
</feature>
<keyword evidence="4" id="KW-0808">Transferase</keyword>
<protein>
    <submittedName>
        <fullName evidence="22">Uncharacterized protein</fullName>
    </submittedName>
</protein>
<keyword evidence="5 18" id="KW-0812">Transmembrane</keyword>
<evidence type="ECO:0000256" key="14">
    <source>
        <dbReference type="ARBA" id="ARBA00023180"/>
    </source>
</evidence>
<feature type="binding site" evidence="17">
    <location>
        <position position="375"/>
    </location>
    <ligand>
        <name>ATP</name>
        <dbReference type="ChEBI" id="CHEBI:30616"/>
    </ligand>
</feature>
<evidence type="ECO:0000256" key="7">
    <source>
        <dbReference type="ARBA" id="ARBA00022737"/>
    </source>
</evidence>
<keyword evidence="2" id="KW-0723">Serine/threonine-protein kinase</keyword>
<feature type="domain" description="Gnk2-homologous" evidence="21">
    <location>
        <begin position="29"/>
        <end position="134"/>
    </location>
</feature>
<evidence type="ECO:0000256" key="10">
    <source>
        <dbReference type="ARBA" id="ARBA00022840"/>
    </source>
</evidence>
<keyword evidence="14" id="KW-0325">Glycoprotein</keyword>
<gene>
    <name evidence="22" type="ORF">RND81_10G020800</name>
</gene>
<comment type="caution">
    <text evidence="22">The sequence shown here is derived from an EMBL/GenBank/DDBJ whole genome shotgun (WGS) entry which is preliminary data.</text>
</comment>
<evidence type="ECO:0000256" key="6">
    <source>
        <dbReference type="ARBA" id="ARBA00022729"/>
    </source>
</evidence>
<dbReference type="InterPro" id="IPR000719">
    <property type="entry name" value="Prot_kinase_dom"/>
</dbReference>
<feature type="transmembrane region" description="Helical" evidence="18">
    <location>
        <begin position="285"/>
        <end position="310"/>
    </location>
</feature>
<proteinExistence type="predicted"/>
<evidence type="ECO:0000256" key="18">
    <source>
        <dbReference type="SAM" id="Phobius"/>
    </source>
</evidence>
<feature type="chain" id="PRO_5043418731" evidence="19">
    <location>
        <begin position="28"/>
        <end position="666"/>
    </location>
</feature>
<keyword evidence="8 17" id="KW-0547">Nucleotide-binding</keyword>
<keyword evidence="23" id="KW-1185">Reference proteome</keyword>
<dbReference type="FunFam" id="3.30.200.20:FF:000142">
    <property type="entry name" value="Cysteine-rich receptor-like protein kinase 10"/>
    <property type="match status" value="1"/>
</dbReference>
<name>A0AAW1HZG0_SAPOF</name>
<dbReference type="GO" id="GO:0005886">
    <property type="term" value="C:plasma membrane"/>
    <property type="evidence" value="ECO:0007669"/>
    <property type="project" value="TreeGrafter"/>
</dbReference>
<dbReference type="Pfam" id="PF01657">
    <property type="entry name" value="Stress-antifung"/>
    <property type="match status" value="2"/>
</dbReference>
<dbReference type="FunFam" id="1.10.510.10:FF:000129">
    <property type="entry name" value="cysteine-rich receptor-like protein kinase 10"/>
    <property type="match status" value="1"/>
</dbReference>
<dbReference type="CDD" id="cd23509">
    <property type="entry name" value="Gnk2-like"/>
    <property type="match status" value="2"/>
</dbReference>
<keyword evidence="7" id="KW-0677">Repeat</keyword>
<feature type="signal peptide" evidence="19">
    <location>
        <begin position="1"/>
        <end position="27"/>
    </location>
</feature>
<dbReference type="PANTHER" id="PTHR27002">
    <property type="entry name" value="RECEPTOR-LIKE SERINE/THREONINE-PROTEIN KINASE SD1-8"/>
    <property type="match status" value="1"/>
</dbReference>
<comment type="catalytic activity">
    <reaction evidence="16">
        <text>L-threonyl-[protein] + ATP = O-phospho-L-threonyl-[protein] + ADP + H(+)</text>
        <dbReference type="Rhea" id="RHEA:46608"/>
        <dbReference type="Rhea" id="RHEA-COMP:11060"/>
        <dbReference type="Rhea" id="RHEA-COMP:11605"/>
        <dbReference type="ChEBI" id="CHEBI:15378"/>
        <dbReference type="ChEBI" id="CHEBI:30013"/>
        <dbReference type="ChEBI" id="CHEBI:30616"/>
        <dbReference type="ChEBI" id="CHEBI:61977"/>
        <dbReference type="ChEBI" id="CHEBI:456216"/>
    </reaction>
</comment>
<dbReference type="InterPro" id="IPR008271">
    <property type="entry name" value="Ser/Thr_kinase_AS"/>
</dbReference>
<keyword evidence="6 19" id="KW-0732">Signal</keyword>
<evidence type="ECO:0000256" key="8">
    <source>
        <dbReference type="ARBA" id="ARBA00022741"/>
    </source>
</evidence>
<dbReference type="SMART" id="SM00220">
    <property type="entry name" value="S_TKc"/>
    <property type="match status" value="1"/>
</dbReference>
<dbReference type="PROSITE" id="PS00107">
    <property type="entry name" value="PROTEIN_KINASE_ATP"/>
    <property type="match status" value="1"/>
</dbReference>
<organism evidence="22 23">
    <name type="scientific">Saponaria officinalis</name>
    <name type="common">Common soapwort</name>
    <name type="synonym">Lychnis saponaria</name>
    <dbReference type="NCBI Taxonomy" id="3572"/>
    <lineage>
        <taxon>Eukaryota</taxon>
        <taxon>Viridiplantae</taxon>
        <taxon>Streptophyta</taxon>
        <taxon>Embryophyta</taxon>
        <taxon>Tracheophyta</taxon>
        <taxon>Spermatophyta</taxon>
        <taxon>Magnoliopsida</taxon>
        <taxon>eudicotyledons</taxon>
        <taxon>Gunneridae</taxon>
        <taxon>Pentapetalae</taxon>
        <taxon>Caryophyllales</taxon>
        <taxon>Caryophyllaceae</taxon>
        <taxon>Caryophylleae</taxon>
        <taxon>Saponaria</taxon>
    </lineage>
</organism>
<dbReference type="Gene3D" id="3.30.200.20">
    <property type="entry name" value="Phosphorylase Kinase, domain 1"/>
    <property type="match status" value="1"/>
</dbReference>
<evidence type="ECO:0000256" key="15">
    <source>
        <dbReference type="ARBA" id="ARBA00047558"/>
    </source>
</evidence>
<dbReference type="InterPro" id="IPR002902">
    <property type="entry name" value="GNK2"/>
</dbReference>
<evidence type="ECO:0000256" key="13">
    <source>
        <dbReference type="ARBA" id="ARBA00023170"/>
    </source>
</evidence>
<evidence type="ECO:0000256" key="16">
    <source>
        <dbReference type="ARBA" id="ARBA00047951"/>
    </source>
</evidence>
<dbReference type="Gene3D" id="3.30.430.20">
    <property type="entry name" value="Gnk2 domain, C-X8-C-X2-C motif"/>
    <property type="match status" value="2"/>
</dbReference>
<dbReference type="PROSITE" id="PS50011">
    <property type="entry name" value="PROTEIN_KINASE_DOM"/>
    <property type="match status" value="1"/>
</dbReference>
<evidence type="ECO:0000256" key="3">
    <source>
        <dbReference type="ARBA" id="ARBA00022553"/>
    </source>
</evidence>
<dbReference type="PROSITE" id="PS00108">
    <property type="entry name" value="PROTEIN_KINASE_ST"/>
    <property type="match status" value="1"/>
</dbReference>
<dbReference type="PROSITE" id="PS51473">
    <property type="entry name" value="GNK2"/>
    <property type="match status" value="2"/>
</dbReference>
<feature type="domain" description="Protein kinase" evidence="20">
    <location>
        <begin position="347"/>
        <end position="632"/>
    </location>
</feature>
<dbReference type="GO" id="GO:0004674">
    <property type="term" value="F:protein serine/threonine kinase activity"/>
    <property type="evidence" value="ECO:0007669"/>
    <property type="project" value="UniProtKB-KW"/>
</dbReference>
<dbReference type="Proteomes" id="UP001443914">
    <property type="component" value="Unassembled WGS sequence"/>
</dbReference>
<accession>A0AAW1HZG0</accession>
<keyword evidence="10 17" id="KW-0067">ATP-binding</keyword>
<evidence type="ECO:0000256" key="1">
    <source>
        <dbReference type="ARBA" id="ARBA00004167"/>
    </source>
</evidence>
<sequence length="666" mass="73981">MYITLSLLFSWTLLILFFSFYLFSVHSDPRLSYCSNTNGNYTNGGTFSDNLDTFLIHVNTTKSSSGGFYNLTAGENSGVNQVNGIALCRGDLSSSQCDTCLSDGTRSVRKVCPNQKEAIVWYNECMLRYSNRSIFGSLEKFPEYEIIIESNVSDPTRFNQKLGTLLSSLQTNAAAGNSEKKFADGSTRTSDFEIIYALVQCTPDLSLMDCTNCIGDAINKIPACCAGKQGAFLLNPSCTMRFETSLFYYPDDNVSNSSIVLPPRPPPKTNDTGTDRGNGSNITKVIVIIVVVAAVLCLATVFLILGCCVLKRKRLQKVETSASINEVEVDDSLQFDFDTIKAATNDFSDANKLGRGGFGAVYKGLLSNGVQVAVKRLANNSGQGEIEFKNEVLLLARLQHRNLVRFLGFCLERDERLLIYEFVPNRSLDHFLFDVDKRSMLDWETRYNIITGIARGILYLHEDSRLRIIHRDLKASNVLLDAKMTPKIADFGLARLFQVDQTQGGTDRIAGTYGYMPPEYALHGLFSVKSDVYSFGILVLEIVTGCKSLGVIQGEHSVDLIHRVWRNWREGTAVDVVDETIPASSRDEIMRVIHIGLLCVQEEDTDRPTMSAVVVMLSSYSFTLPRMTHPAYITRSLVPLRTLSEEHSSGVTKSLGSDSQYEDLSR</sequence>
<dbReference type="PANTHER" id="PTHR27002:SF1050">
    <property type="entry name" value="CYSTEINE-RICH RECEPTOR-LIKE PROTEIN KINASE 5"/>
    <property type="match status" value="1"/>
</dbReference>
<reference evidence="22" key="1">
    <citation type="submission" date="2024-03" db="EMBL/GenBank/DDBJ databases">
        <title>WGS assembly of Saponaria officinalis var. Norfolk2.</title>
        <authorList>
            <person name="Jenkins J."/>
            <person name="Shu S."/>
            <person name="Grimwood J."/>
            <person name="Barry K."/>
            <person name="Goodstein D."/>
            <person name="Schmutz J."/>
            <person name="Leebens-Mack J."/>
            <person name="Osbourn A."/>
        </authorList>
    </citation>
    <scope>NUCLEOTIDE SEQUENCE [LARGE SCALE GENOMIC DNA]</scope>
    <source>
        <strain evidence="22">JIC</strain>
    </source>
</reference>
<evidence type="ECO:0000259" key="20">
    <source>
        <dbReference type="PROSITE" id="PS50011"/>
    </source>
</evidence>
<evidence type="ECO:0000313" key="22">
    <source>
        <dbReference type="EMBL" id="KAK9681693.1"/>
    </source>
</evidence>
<keyword evidence="3" id="KW-0597">Phosphoprotein</keyword>
<dbReference type="CDD" id="cd14066">
    <property type="entry name" value="STKc_IRAK"/>
    <property type="match status" value="1"/>
</dbReference>
<dbReference type="InterPro" id="IPR017441">
    <property type="entry name" value="Protein_kinase_ATP_BS"/>
</dbReference>
<evidence type="ECO:0000259" key="21">
    <source>
        <dbReference type="PROSITE" id="PS51473"/>
    </source>
</evidence>
<evidence type="ECO:0000256" key="19">
    <source>
        <dbReference type="SAM" id="SignalP"/>
    </source>
</evidence>
<dbReference type="SUPFAM" id="SSF56112">
    <property type="entry name" value="Protein kinase-like (PK-like)"/>
    <property type="match status" value="1"/>
</dbReference>
<evidence type="ECO:0000313" key="23">
    <source>
        <dbReference type="Proteomes" id="UP001443914"/>
    </source>
</evidence>
<dbReference type="Pfam" id="PF07714">
    <property type="entry name" value="PK_Tyr_Ser-Thr"/>
    <property type="match status" value="1"/>
</dbReference>
<evidence type="ECO:0000256" key="9">
    <source>
        <dbReference type="ARBA" id="ARBA00022777"/>
    </source>
</evidence>
<comment type="subcellular location">
    <subcellularLocation>
        <location evidence="1">Membrane</location>
        <topology evidence="1">Single-pass membrane protein</topology>
    </subcellularLocation>
</comment>
<dbReference type="FunFam" id="3.30.430.20:FF:000002">
    <property type="entry name" value="Cysteine-rich receptor-like protein kinase 10"/>
    <property type="match status" value="1"/>
</dbReference>
<evidence type="ECO:0000256" key="11">
    <source>
        <dbReference type="ARBA" id="ARBA00022989"/>
    </source>
</evidence>
<evidence type="ECO:0000256" key="5">
    <source>
        <dbReference type="ARBA" id="ARBA00022692"/>
    </source>
</evidence>
<dbReference type="InterPro" id="IPR038408">
    <property type="entry name" value="GNK2_sf"/>
</dbReference>
<dbReference type="InterPro" id="IPR001245">
    <property type="entry name" value="Ser-Thr/Tyr_kinase_cat_dom"/>
</dbReference>
<keyword evidence="9" id="KW-0418">Kinase</keyword>
<dbReference type="EMBL" id="JBDFQZ010000010">
    <property type="protein sequence ID" value="KAK9681693.1"/>
    <property type="molecule type" value="Genomic_DNA"/>
</dbReference>
<keyword evidence="11 18" id="KW-1133">Transmembrane helix</keyword>
<dbReference type="GO" id="GO:0042742">
    <property type="term" value="P:defense response to bacterium"/>
    <property type="evidence" value="ECO:0007669"/>
    <property type="project" value="TreeGrafter"/>
</dbReference>
<evidence type="ECO:0000256" key="2">
    <source>
        <dbReference type="ARBA" id="ARBA00022527"/>
    </source>
</evidence>
<dbReference type="GO" id="GO:0005524">
    <property type="term" value="F:ATP binding"/>
    <property type="evidence" value="ECO:0007669"/>
    <property type="project" value="UniProtKB-UniRule"/>
</dbReference>
<evidence type="ECO:0000256" key="12">
    <source>
        <dbReference type="ARBA" id="ARBA00023136"/>
    </source>
</evidence>
<evidence type="ECO:0000256" key="17">
    <source>
        <dbReference type="PROSITE-ProRule" id="PRU10141"/>
    </source>
</evidence>
<keyword evidence="12 18" id="KW-0472">Membrane</keyword>
<dbReference type="InterPro" id="IPR011009">
    <property type="entry name" value="Kinase-like_dom_sf"/>
</dbReference>
<comment type="catalytic activity">
    <reaction evidence="15">
        <text>L-seryl-[protein] + ATP = O-phospho-L-seryl-[protein] + ADP + H(+)</text>
        <dbReference type="Rhea" id="RHEA:17989"/>
        <dbReference type="Rhea" id="RHEA-COMP:9863"/>
        <dbReference type="Rhea" id="RHEA-COMP:11604"/>
        <dbReference type="ChEBI" id="CHEBI:15378"/>
        <dbReference type="ChEBI" id="CHEBI:29999"/>
        <dbReference type="ChEBI" id="CHEBI:30616"/>
        <dbReference type="ChEBI" id="CHEBI:83421"/>
        <dbReference type="ChEBI" id="CHEBI:456216"/>
    </reaction>
</comment>